<sequence length="72" mass="7792">MNDSQPNPADPVFLLAGLRLHVACGCGRSTKPRIGALAVRHRVPSVTPIRRVIERLRCSRCGDKPAVAEPAH</sequence>
<evidence type="ECO:0000313" key="2">
    <source>
        <dbReference type="Proteomes" id="UP000460715"/>
    </source>
</evidence>
<protein>
    <submittedName>
        <fullName evidence="1">Uncharacterized protein</fullName>
    </submittedName>
</protein>
<dbReference type="AlphaFoldDB" id="A0A845BIT8"/>
<evidence type="ECO:0000313" key="1">
    <source>
        <dbReference type="EMBL" id="MXP66086.1"/>
    </source>
</evidence>
<organism evidence="1 2">
    <name type="scientific">Teichococcus coralli</name>
    <dbReference type="NCBI Taxonomy" id="2545983"/>
    <lineage>
        <taxon>Bacteria</taxon>
        <taxon>Pseudomonadati</taxon>
        <taxon>Pseudomonadota</taxon>
        <taxon>Alphaproteobacteria</taxon>
        <taxon>Acetobacterales</taxon>
        <taxon>Roseomonadaceae</taxon>
        <taxon>Roseomonas</taxon>
    </lineage>
</organism>
<dbReference type="Proteomes" id="UP000460715">
    <property type="component" value="Unassembled WGS sequence"/>
</dbReference>
<name>A0A845BIT8_9PROT</name>
<comment type="caution">
    <text evidence="1">The sequence shown here is derived from an EMBL/GenBank/DDBJ whole genome shotgun (WGS) entry which is preliminary data.</text>
</comment>
<dbReference type="EMBL" id="SNVJ01000042">
    <property type="protein sequence ID" value="MXP66086.1"/>
    <property type="molecule type" value="Genomic_DNA"/>
</dbReference>
<dbReference type="RefSeq" id="WP_160939495.1">
    <property type="nucleotide sequence ID" value="NZ_SNVJ01000042.1"/>
</dbReference>
<dbReference type="OrthoDB" id="7509416at2"/>
<keyword evidence="2" id="KW-1185">Reference proteome</keyword>
<proteinExistence type="predicted"/>
<gene>
    <name evidence="1" type="ORF">E0493_22330</name>
</gene>
<reference evidence="1 2" key="1">
    <citation type="submission" date="2019-03" db="EMBL/GenBank/DDBJ databases">
        <title>Roseomonas sp. a novel Roseomonas species isolated from Sea whip Gorgonian.</title>
        <authorList>
            <person name="Li F."/>
            <person name="Pan X."/>
            <person name="Huang S."/>
            <person name="Li Z."/>
            <person name="Meng B."/>
        </authorList>
    </citation>
    <scope>NUCLEOTIDE SEQUENCE [LARGE SCALE GENOMIC DNA]</scope>
    <source>
        <strain evidence="1 2">M0104</strain>
    </source>
</reference>
<accession>A0A845BIT8</accession>